<comment type="caution">
    <text evidence="2">The sequence shown here is derived from an EMBL/GenBank/DDBJ whole genome shotgun (WGS) entry which is preliminary data.</text>
</comment>
<dbReference type="RefSeq" id="WP_203847074.1">
    <property type="nucleotide sequence ID" value="NZ_BAAAVW010000009.1"/>
</dbReference>
<dbReference type="AlphaFoldDB" id="A0A919PI51"/>
<sequence>MTEIPDLKVALLGTTNSGKSSYLQGMYATLAAGLMNGFFLYCRDRKLDLQLLAEWEELNTNGTFPETTREGASFEYPFVLNAGIDPWLNFDMLDYRGGALLTSDDEDPDVIRMRAQLRAAHSVYAVISCEHLTKRITPENRAQVLMSTKIAAISTHLQREIGRRRAEGAKPPSVVVLLTKADLLRPRFQGQPGDVLFKEIVEDVRLLFPLAFQKHISAMICPVRLGYFGTADARQVQAPSVAPNNLMQPIAFTLLHRLGVANAETARAVEQAQRTFTQAEQAEKSYGAKFFRTVAKEDAFAAATRAAAAKLAVLREQLAVDTSRYQDLGEQIGHLPLIQDGTVLDFASSSSSSSSSSADVQ</sequence>
<protein>
    <submittedName>
        <fullName evidence="2">Uncharacterized protein</fullName>
    </submittedName>
</protein>
<evidence type="ECO:0000256" key="1">
    <source>
        <dbReference type="SAM" id="Phobius"/>
    </source>
</evidence>
<feature type="transmembrane region" description="Helical" evidence="1">
    <location>
        <begin position="22"/>
        <end position="42"/>
    </location>
</feature>
<keyword evidence="1" id="KW-1133">Transmembrane helix</keyword>
<keyword evidence="1" id="KW-0812">Transmembrane</keyword>
<name>A0A919PI51_9ACTN</name>
<dbReference type="Proteomes" id="UP000660611">
    <property type="component" value="Unassembled WGS sequence"/>
</dbReference>
<proteinExistence type="predicted"/>
<evidence type="ECO:0000313" key="2">
    <source>
        <dbReference type="EMBL" id="GIG45285.1"/>
    </source>
</evidence>
<evidence type="ECO:0000313" key="3">
    <source>
        <dbReference type="Proteomes" id="UP000660611"/>
    </source>
</evidence>
<keyword evidence="1" id="KW-0472">Membrane</keyword>
<organism evidence="2 3">
    <name type="scientific">Dactylosporangium siamense</name>
    <dbReference type="NCBI Taxonomy" id="685454"/>
    <lineage>
        <taxon>Bacteria</taxon>
        <taxon>Bacillati</taxon>
        <taxon>Actinomycetota</taxon>
        <taxon>Actinomycetes</taxon>
        <taxon>Micromonosporales</taxon>
        <taxon>Micromonosporaceae</taxon>
        <taxon>Dactylosporangium</taxon>
    </lineage>
</organism>
<dbReference type="SUPFAM" id="SSF52540">
    <property type="entry name" value="P-loop containing nucleoside triphosphate hydrolases"/>
    <property type="match status" value="1"/>
</dbReference>
<dbReference type="Gene3D" id="3.40.50.300">
    <property type="entry name" value="P-loop containing nucleotide triphosphate hydrolases"/>
    <property type="match status" value="1"/>
</dbReference>
<dbReference type="EMBL" id="BONQ01000050">
    <property type="protein sequence ID" value="GIG45285.1"/>
    <property type="molecule type" value="Genomic_DNA"/>
</dbReference>
<gene>
    <name evidence="2" type="ORF">Dsi01nite_033260</name>
</gene>
<keyword evidence="3" id="KW-1185">Reference proteome</keyword>
<reference evidence="2" key="1">
    <citation type="submission" date="2021-01" db="EMBL/GenBank/DDBJ databases">
        <title>Whole genome shotgun sequence of Dactylosporangium siamense NBRC 106093.</title>
        <authorList>
            <person name="Komaki H."/>
            <person name="Tamura T."/>
        </authorList>
    </citation>
    <scope>NUCLEOTIDE SEQUENCE</scope>
    <source>
        <strain evidence="2">NBRC 106093</strain>
    </source>
</reference>
<dbReference type="InterPro" id="IPR027417">
    <property type="entry name" value="P-loop_NTPase"/>
</dbReference>
<accession>A0A919PI51</accession>